<dbReference type="PANTHER" id="PTHR30121">
    <property type="entry name" value="UNCHARACTERIZED PROTEIN YJGR-RELATED"/>
    <property type="match status" value="1"/>
</dbReference>
<dbReference type="PANTHER" id="PTHR30121:SF6">
    <property type="entry name" value="SLR6007 PROTEIN"/>
    <property type="match status" value="1"/>
</dbReference>
<name>A0A3B0V0Q7_9ZZZZ</name>
<protein>
    <recommendedName>
        <fullName evidence="1">Helicase HerA central domain-containing protein</fullName>
    </recommendedName>
</protein>
<dbReference type="Pfam" id="PF01935">
    <property type="entry name" value="DUF87"/>
    <property type="match status" value="1"/>
</dbReference>
<reference evidence="2" key="1">
    <citation type="submission" date="2018-06" db="EMBL/GenBank/DDBJ databases">
        <authorList>
            <person name="Zhirakovskaya E."/>
        </authorList>
    </citation>
    <scope>NUCLEOTIDE SEQUENCE</scope>
</reference>
<gene>
    <name evidence="2" type="ORF">MNBD_CHLOROFLEXI01-4059</name>
</gene>
<proteinExistence type="predicted"/>
<feature type="domain" description="Helicase HerA central" evidence="1">
    <location>
        <begin position="10"/>
        <end position="78"/>
    </location>
</feature>
<dbReference type="Gene3D" id="3.40.50.300">
    <property type="entry name" value="P-loop containing nucleotide triphosphate hydrolases"/>
    <property type="match status" value="2"/>
</dbReference>
<dbReference type="InterPro" id="IPR002789">
    <property type="entry name" value="HerA_central"/>
</dbReference>
<dbReference type="EMBL" id="UOEU01000209">
    <property type="protein sequence ID" value="VAW31377.1"/>
    <property type="molecule type" value="Genomic_DNA"/>
</dbReference>
<sequence>MIDTDGKFYLGRVVDAQTNEKTDQPLLYDPDDLVTHAVVVGMTGSGKTGLCLDLLEEAALNNVPALMIDPKGDITNALMHFPDLLPTDFLPWINANEARREGKTAEQAATETADLWRNGLASWDIAPERIQKLKEAAQFSIYTPGSDAGLPISILASLQAPQIPWDDNRELLREKISGTVTALLGLVGLKNIDPVRAREHILLANIFEHAWSRGQDLDLASLIMQTQAPPFTKLGVFDINTFFPEKDRFELAMLLNNILASPAFQAWIEGEPLDIASLLYMPDGRPRHTIFYIAHLPEAERMFFVTLLYSGVESWMRAQKGSGSLRALVYFDEIFGYLPPVGNPPSKEPMLRMLKQARAFGVGMILATQNPVDVDYKALSNAGTWFIGKLGTEQDKARLLDGLTTAASGGFDRRVYDDLISALGKRVFLLRNVHEKQPVTFQTRWAMNYLAGPITRNQIPALNALAGVDGQLSGVSKQSSVGSEKLAATTPAIQSAESKIVNRKSSIENVLPGQASKPAVPGRVEEYFLPQNLTLSEVVKQNGRFDKLSTGRSLPTNGKSAGILYQPVLVAQAEIQFNNRRYNLDHEVWQTAVVPEPDRRGVIRWQDYETAKIDSRNLDRTPVRDARFQMLEAPLDNAKSFTALKKDFADWIYHN</sequence>
<accession>A0A3B0V0Q7</accession>
<dbReference type="InterPro" id="IPR051162">
    <property type="entry name" value="T4SS_component"/>
</dbReference>
<dbReference type="InterPro" id="IPR027417">
    <property type="entry name" value="P-loop_NTPase"/>
</dbReference>
<evidence type="ECO:0000259" key="1">
    <source>
        <dbReference type="Pfam" id="PF01935"/>
    </source>
</evidence>
<dbReference type="SUPFAM" id="SSF52540">
    <property type="entry name" value="P-loop containing nucleoside triphosphate hydrolases"/>
    <property type="match status" value="1"/>
</dbReference>
<dbReference type="AlphaFoldDB" id="A0A3B0V0Q7"/>
<evidence type="ECO:0000313" key="2">
    <source>
        <dbReference type="EMBL" id="VAW31377.1"/>
    </source>
</evidence>
<feature type="non-terminal residue" evidence="2">
    <location>
        <position position="655"/>
    </location>
</feature>
<organism evidence="2">
    <name type="scientific">hydrothermal vent metagenome</name>
    <dbReference type="NCBI Taxonomy" id="652676"/>
    <lineage>
        <taxon>unclassified sequences</taxon>
        <taxon>metagenomes</taxon>
        <taxon>ecological metagenomes</taxon>
    </lineage>
</organism>